<feature type="domain" description="RRM" evidence="15">
    <location>
        <begin position="98"/>
        <end position="176"/>
    </location>
</feature>
<reference evidence="16 17" key="1">
    <citation type="journal article" date="2014" name="Curr. Biol.">
        <title>The genome of the clonal raider ant Cerapachys biroi.</title>
        <authorList>
            <person name="Oxley P.R."/>
            <person name="Ji L."/>
            <person name="Fetter-Pruneda I."/>
            <person name="McKenzie S.K."/>
            <person name="Li C."/>
            <person name="Hu H."/>
            <person name="Zhang G."/>
            <person name="Kronauer D.J."/>
        </authorList>
    </citation>
    <scope>NUCLEOTIDE SEQUENCE [LARGE SCALE GENOMIC DNA]</scope>
</reference>
<evidence type="ECO:0000256" key="5">
    <source>
        <dbReference type="ARBA" id="ARBA00011668"/>
    </source>
</evidence>
<comment type="catalytic activity">
    <reaction evidence="12">
        <text>N(6)-(1,2-dicarboxyethyl)-AMP = fumarate + AMP</text>
        <dbReference type="Rhea" id="RHEA:16853"/>
        <dbReference type="ChEBI" id="CHEBI:29806"/>
        <dbReference type="ChEBI" id="CHEBI:57567"/>
        <dbReference type="ChEBI" id="CHEBI:456215"/>
        <dbReference type="EC" id="4.3.2.2"/>
    </reaction>
</comment>
<dbReference type="PROSITE" id="PS50102">
    <property type="entry name" value="RRM"/>
    <property type="match status" value="2"/>
</dbReference>
<dbReference type="InterPro" id="IPR008948">
    <property type="entry name" value="L-Aspartase-like"/>
</dbReference>
<dbReference type="CDD" id="cd03302">
    <property type="entry name" value="Adenylsuccinate_lyase_2"/>
    <property type="match status" value="1"/>
</dbReference>
<comment type="pathway">
    <text evidence="3">Purine metabolism; AMP biosynthesis via de novo pathway; AMP from IMP: step 2/2.</text>
</comment>
<keyword evidence="8" id="KW-0658">Purine biosynthesis</keyword>
<dbReference type="Gene3D" id="1.20.200.10">
    <property type="entry name" value="Fumarase/aspartase (Central domain)"/>
    <property type="match status" value="1"/>
</dbReference>
<keyword evidence="10 16" id="KW-0456">Lyase</keyword>
<dbReference type="GO" id="GO:0004018">
    <property type="term" value="F:N6-(1,2-dicarboxyethyl)AMP AMP-lyase (fumarate-forming) activity"/>
    <property type="evidence" value="ECO:0007669"/>
    <property type="project" value="InterPro"/>
</dbReference>
<dbReference type="Proteomes" id="UP000053097">
    <property type="component" value="Unassembled WGS sequence"/>
</dbReference>
<name>A0A026X3L2_OOCBI</name>
<dbReference type="GO" id="GO:0005829">
    <property type="term" value="C:cytosol"/>
    <property type="evidence" value="ECO:0007669"/>
    <property type="project" value="TreeGrafter"/>
</dbReference>
<dbReference type="Pfam" id="PF10397">
    <property type="entry name" value="ADSL_C"/>
    <property type="match status" value="1"/>
</dbReference>
<dbReference type="AlphaFoldDB" id="A0A026X3L2"/>
<dbReference type="EC" id="4.3.2.2" evidence="6"/>
<evidence type="ECO:0000256" key="13">
    <source>
        <dbReference type="PROSITE-ProRule" id="PRU00176"/>
    </source>
</evidence>
<dbReference type="GO" id="GO:0044208">
    <property type="term" value="P:'de novo' AMP biosynthetic process"/>
    <property type="evidence" value="ECO:0007669"/>
    <property type="project" value="UniProtKB-UniPathway"/>
</dbReference>
<evidence type="ECO:0000256" key="3">
    <source>
        <dbReference type="ARBA" id="ARBA00004734"/>
    </source>
</evidence>
<dbReference type="OrthoDB" id="3800936at2759"/>
<evidence type="ECO:0000259" key="15">
    <source>
        <dbReference type="PROSITE" id="PS50102"/>
    </source>
</evidence>
<sequence length="965" mass="109661">MKDAKSEEFCSYSASNNEDKMGNVEQETLLETENSDNGAECNPKTSLMSPSLRRQLQTHKNVLRLLHEYKLASTQINGQRILSIQPIRWSGPTPGIECEIFVGRIPKTIFEDTLYPLFNTVGEVFQIRLMVDMAELTRGYCFIMYTNPQDAARAIAQLDQYEILPGKKIRVLASVNKCKLYIGPLPWQIESEEVIRVMYASAWDIEYVSIYRFLNHDAAYAIVSFKSHRNAALARRKLRPERLFKCNEVHVEWARIDWNPSNVEMQYNFSDQNKFSTWRKLWIYLAKAEMYEDRGMVNDKGEVQITRKYVQSKKTGSPSSSSMQDDFKHSRKQIGPICPFNNDNGEAKSTLPFTRNSNSTRYATMLNMSATLDDYSLSDSSDNKVITDINDNLEPSDRYRKKKEDTNTESFRNFDIWNSNLVSSLSPTDPGSFEDYESSDKVLTESPSNNWGNKTKYWPPKTSSFGGYQYPNKSGISDYSCSYFNDPFDKTGEQDRPEAVDTAQFQAPPLQDQLAPCYMLLHSPTYLYSNNTELDLAIKPEQIAEMEAHVDDIDFKAAAKEEKKTRHDVMAHIHVFGEQCPLAAPIIHLGATSCYVGDNTDLLILRQGFDILLPKLANVIRRLSQFALKFRSEPTLGFTHLQPAQLTTVGKRATLWLQDLLMDERAIRRARNDLRFRGVKGTTGTQASFLQLFNNDGEKVKQLDALVTKMAGFEKHYTVTGQTYSRKVDIECLNVLSSLGATVHKICTDIRLLANMKEIEEPFESTQVGSSAMPYKRNPMRSERCCSIARHLMTLVNNVLQTAATQWMERTLDDSANRRITLAEAFLSADTILMTLQNITEGLVVYPKVIAKHVAQELPFMSTENIIMAMVKAGGDRQVCHEKIRVLSHEAGVQVKQYGMDNDLVKRIKEDPYFAPILPQLSSLLDPSSFVGRAPEQVKEFLEQEVDPVLANYKGLESGSVELDI</sequence>
<dbReference type="InterPro" id="IPR024083">
    <property type="entry name" value="Fumarase/histidase_N"/>
</dbReference>
<dbReference type="InterPro" id="IPR022761">
    <property type="entry name" value="Fumarate_lyase_N"/>
</dbReference>
<dbReference type="GO" id="GO:0006189">
    <property type="term" value="P:'de novo' IMP biosynthetic process"/>
    <property type="evidence" value="ECO:0007669"/>
    <property type="project" value="UniProtKB-UniPathway"/>
</dbReference>
<dbReference type="UniPathway" id="UPA00074">
    <property type="reaction ID" value="UER00132"/>
</dbReference>
<dbReference type="Gene3D" id="1.10.40.30">
    <property type="entry name" value="Fumarase/aspartase (C-terminal domain)"/>
    <property type="match status" value="1"/>
</dbReference>
<evidence type="ECO:0000256" key="2">
    <source>
        <dbReference type="ARBA" id="ARBA00004706"/>
    </source>
</evidence>
<dbReference type="PANTHER" id="PTHR43172">
    <property type="entry name" value="ADENYLOSUCCINATE LYASE"/>
    <property type="match status" value="1"/>
</dbReference>
<feature type="region of interest" description="Disordered" evidence="14">
    <location>
        <begin position="1"/>
        <end position="26"/>
    </location>
</feature>
<evidence type="ECO:0000313" key="16">
    <source>
        <dbReference type="EMBL" id="EZA62653.1"/>
    </source>
</evidence>
<dbReference type="Pfam" id="PF00076">
    <property type="entry name" value="RRM_1"/>
    <property type="match status" value="1"/>
</dbReference>
<dbReference type="Gene3D" id="1.10.275.60">
    <property type="match status" value="1"/>
</dbReference>
<dbReference type="SMART" id="SM00998">
    <property type="entry name" value="ADSL_C"/>
    <property type="match status" value="1"/>
</dbReference>
<dbReference type="Gene3D" id="1.10.275.10">
    <property type="entry name" value="Fumarase/aspartase (N-terminal domain)"/>
    <property type="match status" value="1"/>
</dbReference>
<dbReference type="SUPFAM" id="SSF54928">
    <property type="entry name" value="RNA-binding domain, RBD"/>
    <property type="match status" value="1"/>
</dbReference>
<keyword evidence="9 13" id="KW-0694">RNA-binding</keyword>
<evidence type="ECO:0000256" key="14">
    <source>
        <dbReference type="SAM" id="MobiDB-lite"/>
    </source>
</evidence>
<dbReference type="InterPro" id="IPR000504">
    <property type="entry name" value="RRM_dom"/>
</dbReference>
<evidence type="ECO:0000256" key="12">
    <source>
        <dbReference type="ARBA" id="ARBA00047513"/>
    </source>
</evidence>
<evidence type="ECO:0000256" key="7">
    <source>
        <dbReference type="ARBA" id="ARBA00017058"/>
    </source>
</evidence>
<dbReference type="InterPro" id="IPR000362">
    <property type="entry name" value="Fumarate_lyase_fam"/>
</dbReference>
<dbReference type="PROSITE" id="PS00163">
    <property type="entry name" value="FUMARATE_LYASES"/>
    <property type="match status" value="1"/>
</dbReference>
<dbReference type="SUPFAM" id="SSF48557">
    <property type="entry name" value="L-aspartase-like"/>
    <property type="match status" value="1"/>
</dbReference>
<evidence type="ECO:0000256" key="8">
    <source>
        <dbReference type="ARBA" id="ARBA00022755"/>
    </source>
</evidence>
<dbReference type="EMBL" id="KK107019">
    <property type="protein sequence ID" value="EZA62653.1"/>
    <property type="molecule type" value="Genomic_DNA"/>
</dbReference>
<evidence type="ECO:0000256" key="9">
    <source>
        <dbReference type="ARBA" id="ARBA00022884"/>
    </source>
</evidence>
<comment type="pathway">
    <text evidence="2">Purine metabolism; IMP biosynthesis via de novo pathway; 5-amino-1-(5-phospho-D-ribosyl)imidazole-4-carboxamide from 5-amino-1-(5-phospho-D-ribosyl)imidazole-4-carboxylate: step 2/2.</text>
</comment>
<dbReference type="InterPro" id="IPR019468">
    <property type="entry name" value="AdenyloSucc_lyase_C"/>
</dbReference>
<dbReference type="NCBIfam" id="TIGR00928">
    <property type="entry name" value="purB"/>
    <property type="match status" value="1"/>
</dbReference>
<comment type="subunit">
    <text evidence="5">Homotetramer. Residues from neighboring subunits contribute catalytic and substrate-binding residues to each active site.</text>
</comment>
<dbReference type="InterPro" id="IPR035979">
    <property type="entry name" value="RBD_domain_sf"/>
</dbReference>
<dbReference type="GO" id="GO:0003723">
    <property type="term" value="F:RNA binding"/>
    <property type="evidence" value="ECO:0007669"/>
    <property type="project" value="UniProtKB-UniRule"/>
</dbReference>
<dbReference type="PANTHER" id="PTHR43172:SF1">
    <property type="entry name" value="ADENYLOSUCCINATE LYASE"/>
    <property type="match status" value="1"/>
</dbReference>
<evidence type="ECO:0000256" key="10">
    <source>
        <dbReference type="ARBA" id="ARBA00023239"/>
    </source>
</evidence>
<comment type="catalytic activity">
    <reaction evidence="1">
        <text>(2S)-2-[5-amino-1-(5-phospho-beta-D-ribosyl)imidazole-4-carboxamido]succinate = 5-amino-1-(5-phospho-beta-D-ribosyl)imidazole-4-carboxamide + fumarate</text>
        <dbReference type="Rhea" id="RHEA:23920"/>
        <dbReference type="ChEBI" id="CHEBI:29806"/>
        <dbReference type="ChEBI" id="CHEBI:58443"/>
        <dbReference type="ChEBI" id="CHEBI:58475"/>
        <dbReference type="EC" id="4.3.2.2"/>
    </reaction>
</comment>
<evidence type="ECO:0000313" key="17">
    <source>
        <dbReference type="Proteomes" id="UP000053097"/>
    </source>
</evidence>
<organism evidence="16 17">
    <name type="scientific">Ooceraea biroi</name>
    <name type="common">Clonal raider ant</name>
    <name type="synonym">Cerapachys biroi</name>
    <dbReference type="NCBI Taxonomy" id="2015173"/>
    <lineage>
        <taxon>Eukaryota</taxon>
        <taxon>Metazoa</taxon>
        <taxon>Ecdysozoa</taxon>
        <taxon>Arthropoda</taxon>
        <taxon>Hexapoda</taxon>
        <taxon>Insecta</taxon>
        <taxon>Pterygota</taxon>
        <taxon>Neoptera</taxon>
        <taxon>Endopterygota</taxon>
        <taxon>Hymenoptera</taxon>
        <taxon>Apocrita</taxon>
        <taxon>Aculeata</taxon>
        <taxon>Formicoidea</taxon>
        <taxon>Formicidae</taxon>
        <taxon>Dorylinae</taxon>
        <taxon>Ooceraea</taxon>
    </lineage>
</organism>
<dbReference type="Gene3D" id="3.30.70.330">
    <property type="match status" value="2"/>
</dbReference>
<dbReference type="GO" id="GO:0070626">
    <property type="term" value="F:(S)-2-(5-amino-1-(5-phospho-D-ribosyl)imidazole-4-carboxamido) succinate lyase (fumarate-forming) activity"/>
    <property type="evidence" value="ECO:0007669"/>
    <property type="project" value="TreeGrafter"/>
</dbReference>
<evidence type="ECO:0000256" key="6">
    <source>
        <dbReference type="ARBA" id="ARBA00012339"/>
    </source>
</evidence>
<comment type="similarity">
    <text evidence="4">Belongs to the lyase 1 family. Adenylosuccinate lyase subfamily.</text>
</comment>
<dbReference type="SMART" id="SM00360">
    <property type="entry name" value="RRM"/>
    <property type="match status" value="2"/>
</dbReference>
<evidence type="ECO:0000256" key="11">
    <source>
        <dbReference type="ARBA" id="ARBA00030717"/>
    </source>
</evidence>
<proteinExistence type="inferred from homology"/>
<dbReference type="InterPro" id="IPR020557">
    <property type="entry name" value="Fumarate_lyase_CS"/>
</dbReference>
<gene>
    <name evidence="16" type="ORF">X777_07468</name>
</gene>
<dbReference type="FunFam" id="1.10.40.30:FF:000005">
    <property type="entry name" value="Adenylosuccinate lyase"/>
    <property type="match status" value="1"/>
</dbReference>
<dbReference type="PRINTS" id="PR00149">
    <property type="entry name" value="FUMRATELYASE"/>
</dbReference>
<dbReference type="InterPro" id="IPR004769">
    <property type="entry name" value="Pur_lyase"/>
</dbReference>
<protein>
    <recommendedName>
        <fullName evidence="7">Adenylosuccinate lyase</fullName>
        <ecNumber evidence="6">4.3.2.2</ecNumber>
    </recommendedName>
    <alternativeName>
        <fullName evidence="11">Adenylosuccinase</fullName>
    </alternativeName>
</protein>
<evidence type="ECO:0000256" key="1">
    <source>
        <dbReference type="ARBA" id="ARBA00000598"/>
    </source>
</evidence>
<evidence type="ECO:0000256" key="4">
    <source>
        <dbReference type="ARBA" id="ARBA00008273"/>
    </source>
</evidence>
<accession>A0A026X3L2</accession>
<keyword evidence="17" id="KW-1185">Reference proteome</keyword>
<dbReference type="InterPro" id="IPR012677">
    <property type="entry name" value="Nucleotide-bd_a/b_plait_sf"/>
</dbReference>
<dbReference type="STRING" id="2015173.A0A026X3L2"/>
<feature type="domain" description="RRM" evidence="15">
    <location>
        <begin position="178"/>
        <end position="256"/>
    </location>
</feature>
<dbReference type="UniPathway" id="UPA00075">
    <property type="reaction ID" value="UER00336"/>
</dbReference>
<dbReference type="Pfam" id="PF00206">
    <property type="entry name" value="Lyase_1"/>
    <property type="match status" value="1"/>
</dbReference>